<feature type="transmembrane region" description="Helical" evidence="10">
    <location>
        <begin position="218"/>
        <end position="236"/>
    </location>
</feature>
<keyword evidence="10" id="KW-1003">Cell membrane</keyword>
<feature type="modified residue" description="FMN phosphoryl threonine" evidence="10">
    <location>
        <position position="187"/>
    </location>
</feature>
<keyword evidence="7 10" id="KW-0249">Electron transport</keyword>
<feature type="transmembrane region" description="Helical" evidence="10">
    <location>
        <begin position="269"/>
        <end position="287"/>
    </location>
</feature>
<keyword evidence="10" id="KW-0997">Cell inner membrane</keyword>
<feature type="transmembrane region" description="Helical" evidence="10">
    <location>
        <begin position="70"/>
        <end position="90"/>
    </location>
</feature>
<keyword evidence="2 10" id="KW-0597">Phosphoprotein</keyword>
<accession>A0ABQ1HUD0</accession>
<dbReference type="EC" id="7.-.-.-" evidence="10"/>
<feature type="transmembrane region" description="Helical" evidence="10">
    <location>
        <begin position="299"/>
        <end position="316"/>
    </location>
</feature>
<keyword evidence="12" id="KW-1185">Reference proteome</keyword>
<reference evidence="12" key="1">
    <citation type="journal article" date="2019" name="Int. J. Syst. Evol. Microbiol.">
        <title>The Global Catalogue of Microorganisms (GCM) 10K type strain sequencing project: providing services to taxonomists for standard genome sequencing and annotation.</title>
        <authorList>
            <consortium name="The Broad Institute Genomics Platform"/>
            <consortium name="The Broad Institute Genome Sequencing Center for Infectious Disease"/>
            <person name="Wu L."/>
            <person name="Ma J."/>
        </authorList>
    </citation>
    <scope>NUCLEOTIDE SEQUENCE [LARGE SCALE GENOMIC DNA]</scope>
    <source>
        <strain evidence="12">CGMCC 1.10131</strain>
    </source>
</reference>
<evidence type="ECO:0000256" key="9">
    <source>
        <dbReference type="ARBA" id="ARBA00023136"/>
    </source>
</evidence>
<feature type="transmembrane region" description="Helical" evidence="10">
    <location>
        <begin position="126"/>
        <end position="144"/>
    </location>
</feature>
<proteinExistence type="inferred from homology"/>
<evidence type="ECO:0000256" key="3">
    <source>
        <dbReference type="ARBA" id="ARBA00022630"/>
    </source>
</evidence>
<evidence type="ECO:0000256" key="7">
    <source>
        <dbReference type="ARBA" id="ARBA00022982"/>
    </source>
</evidence>
<comment type="subcellular location">
    <subcellularLocation>
        <location evidence="10">Cell inner membrane</location>
        <topology evidence="10">Multi-pass membrane protein</topology>
    </subcellularLocation>
</comment>
<dbReference type="PANTHER" id="PTHR30578">
    <property type="entry name" value="ELECTRON TRANSPORT COMPLEX PROTEIN RNFD"/>
    <property type="match status" value="1"/>
</dbReference>
<keyword evidence="1 10" id="KW-0813">Transport</keyword>
<evidence type="ECO:0000256" key="6">
    <source>
        <dbReference type="ARBA" id="ARBA00022967"/>
    </source>
</evidence>
<sequence length="356" mass="38353">MINKPLQSSPFVRKPIQTKTLMFWVILCLLPGLAVQSYFFGIGTLSQVLLAGLTAVIAEALVLILRKRPIFATLADNSALVTGMLLGLALPAYAPWWIAVIGTSFAILVVKHLYGGLGHNIFNPAMAAYVLLLVSFPVTMTSWMPPQSLLSESLSSLDGLNLIFSGFTIDGFSLNQIASVDGHTLATPLDEMKTQLSLGYTSSEISQSPTFGFLAGVGWQWINLAYLAGGLALIYLKVIRWHIPVAFLSTLLLLSVAAAIISPDHNTPVLVQLFSGATMLGAFFILTDPVSAATSNRGRLIYASLVAVLVFVIRNYGGYPDAVAFSVLLSNMAVPMIDHFTKPRVYGYGEGSKHDQ</sequence>
<dbReference type="Proteomes" id="UP000651977">
    <property type="component" value="Unassembled WGS sequence"/>
</dbReference>
<evidence type="ECO:0000313" key="11">
    <source>
        <dbReference type="EMBL" id="GGA92033.1"/>
    </source>
</evidence>
<evidence type="ECO:0000256" key="10">
    <source>
        <dbReference type="HAMAP-Rule" id="MF_00462"/>
    </source>
</evidence>
<name>A0ABQ1HUD0_9ALTE</name>
<dbReference type="NCBIfam" id="TIGR01946">
    <property type="entry name" value="rnfD"/>
    <property type="match status" value="1"/>
</dbReference>
<comment type="cofactor">
    <cofactor evidence="10">
        <name>FMN</name>
        <dbReference type="ChEBI" id="CHEBI:58210"/>
    </cofactor>
</comment>
<organism evidence="11 12">
    <name type="scientific">Agarivorans gilvus</name>
    <dbReference type="NCBI Taxonomy" id="680279"/>
    <lineage>
        <taxon>Bacteria</taxon>
        <taxon>Pseudomonadati</taxon>
        <taxon>Pseudomonadota</taxon>
        <taxon>Gammaproteobacteria</taxon>
        <taxon>Alteromonadales</taxon>
        <taxon>Alteromonadaceae</taxon>
        <taxon>Agarivorans</taxon>
    </lineage>
</organism>
<gene>
    <name evidence="10 11" type="primary">rnfD</name>
    <name evidence="11" type="ORF">GCM10007414_00830</name>
</gene>
<comment type="similarity">
    <text evidence="10">Belongs to the NqrB/RnfD family.</text>
</comment>
<evidence type="ECO:0000256" key="4">
    <source>
        <dbReference type="ARBA" id="ARBA00022643"/>
    </source>
</evidence>
<keyword evidence="4 10" id="KW-0288">FMN</keyword>
<comment type="caution">
    <text evidence="11">The sequence shown here is derived from an EMBL/GenBank/DDBJ whole genome shotgun (WGS) entry which is preliminary data.</text>
</comment>
<dbReference type="InterPro" id="IPR011303">
    <property type="entry name" value="RnfD_bac"/>
</dbReference>
<dbReference type="Pfam" id="PF03116">
    <property type="entry name" value="NQR2_RnfD_RnfE"/>
    <property type="match status" value="1"/>
</dbReference>
<comment type="subunit">
    <text evidence="10">The complex is composed of six subunits: RnfA, RnfB, RnfC, RnfD, RnfE and RnfG.</text>
</comment>
<dbReference type="InterPro" id="IPR004338">
    <property type="entry name" value="NqrB/RnfD"/>
</dbReference>
<feature type="transmembrane region" description="Helical" evidence="10">
    <location>
        <begin position="243"/>
        <end position="263"/>
    </location>
</feature>
<keyword evidence="9 10" id="KW-0472">Membrane</keyword>
<dbReference type="PANTHER" id="PTHR30578:SF0">
    <property type="entry name" value="ION-TRANSLOCATING OXIDOREDUCTASE COMPLEX SUBUNIT D"/>
    <property type="match status" value="1"/>
</dbReference>
<dbReference type="EMBL" id="BMDY01000001">
    <property type="protein sequence ID" value="GGA92033.1"/>
    <property type="molecule type" value="Genomic_DNA"/>
</dbReference>
<keyword evidence="8 10" id="KW-1133">Transmembrane helix</keyword>
<feature type="transmembrane region" description="Helical" evidence="10">
    <location>
        <begin position="96"/>
        <end position="114"/>
    </location>
</feature>
<feature type="transmembrane region" description="Helical" evidence="10">
    <location>
        <begin position="45"/>
        <end position="65"/>
    </location>
</feature>
<protein>
    <recommendedName>
        <fullName evidence="10">Ion-translocating oxidoreductase complex subunit D</fullName>
        <ecNumber evidence="10">7.-.-.-</ecNumber>
    </recommendedName>
    <alternativeName>
        <fullName evidence="10">Rnf electron transport complex subunit D</fullName>
    </alternativeName>
</protein>
<dbReference type="HAMAP" id="MF_00462">
    <property type="entry name" value="RsxD_RnfD"/>
    <property type="match status" value="1"/>
</dbReference>
<feature type="transmembrane region" description="Helical" evidence="10">
    <location>
        <begin position="21"/>
        <end position="39"/>
    </location>
</feature>
<evidence type="ECO:0000313" key="12">
    <source>
        <dbReference type="Proteomes" id="UP000651977"/>
    </source>
</evidence>
<evidence type="ECO:0000256" key="2">
    <source>
        <dbReference type="ARBA" id="ARBA00022553"/>
    </source>
</evidence>
<dbReference type="RefSeq" id="WP_055731702.1">
    <property type="nucleotide sequence ID" value="NZ_BMDY01000001.1"/>
</dbReference>
<evidence type="ECO:0000256" key="5">
    <source>
        <dbReference type="ARBA" id="ARBA00022692"/>
    </source>
</evidence>
<keyword evidence="3 10" id="KW-0285">Flavoprotein</keyword>
<comment type="function">
    <text evidence="10">Part of a membrane-bound complex that couples electron transfer with translocation of ions across the membrane.</text>
</comment>
<keyword evidence="5 10" id="KW-0812">Transmembrane</keyword>
<dbReference type="NCBIfam" id="NF002011">
    <property type="entry name" value="PRK00816.1"/>
    <property type="match status" value="1"/>
</dbReference>
<evidence type="ECO:0000256" key="8">
    <source>
        <dbReference type="ARBA" id="ARBA00022989"/>
    </source>
</evidence>
<evidence type="ECO:0000256" key="1">
    <source>
        <dbReference type="ARBA" id="ARBA00022448"/>
    </source>
</evidence>
<keyword evidence="6 10" id="KW-1278">Translocase</keyword>